<dbReference type="RefSeq" id="WP_378408420.1">
    <property type="nucleotide sequence ID" value="NZ_JBHTCS010000025.1"/>
</dbReference>
<reference evidence="4" key="1">
    <citation type="journal article" date="2019" name="Int. J. Syst. Evol. Microbiol.">
        <title>The Global Catalogue of Microorganisms (GCM) 10K type strain sequencing project: providing services to taxonomists for standard genome sequencing and annotation.</title>
        <authorList>
            <consortium name="The Broad Institute Genomics Platform"/>
            <consortium name="The Broad Institute Genome Sequencing Center for Infectious Disease"/>
            <person name="Wu L."/>
            <person name="Ma J."/>
        </authorList>
    </citation>
    <scope>NUCLEOTIDE SEQUENCE [LARGE SCALE GENOMIC DNA]</scope>
    <source>
        <strain evidence="4">ICMP 19430</strain>
    </source>
</reference>
<dbReference type="Gene3D" id="1.20.58.220">
    <property type="entry name" value="Phosphate transport system protein phou homolog 2, domain 2"/>
    <property type="match status" value="1"/>
</dbReference>
<proteinExistence type="predicted"/>
<sequence length="239" mass="25604">MRNGFSGELGLLTGQLAELARLTVQSMSDANAGLLEVDLARAERAIAAERNIAALHGDCEGRALSMLALQSPVATDLRMLFSAIRISADLARMGGQARHVAEAVRRRFPDSVVPPETRGQFLEMGVLATAMADRARHALIEPDLQLLSRLRTDDDRMDELHAQLTALITGESWPHGVISAVDLTLLAGFYERFADHAVNVAERIVFLVTGARPPAARTLAPSASITGAAPAGAETMRYA</sequence>
<gene>
    <name evidence="3" type="primary">phoU</name>
    <name evidence="3" type="ORF">ACFQS9_21460</name>
</gene>
<evidence type="ECO:0000259" key="2">
    <source>
        <dbReference type="Pfam" id="PF01895"/>
    </source>
</evidence>
<dbReference type="PANTHER" id="PTHR42930">
    <property type="entry name" value="PHOSPHATE-SPECIFIC TRANSPORT SYSTEM ACCESSORY PROTEIN PHOU"/>
    <property type="match status" value="1"/>
</dbReference>
<dbReference type="Pfam" id="PF01895">
    <property type="entry name" value="PhoU"/>
    <property type="match status" value="2"/>
</dbReference>
<dbReference type="InterPro" id="IPR038078">
    <property type="entry name" value="PhoU-like_sf"/>
</dbReference>
<feature type="domain" description="PhoU" evidence="2">
    <location>
        <begin position="122"/>
        <end position="204"/>
    </location>
</feature>
<dbReference type="InterPro" id="IPR026022">
    <property type="entry name" value="PhoU_dom"/>
</dbReference>
<dbReference type="NCBIfam" id="TIGR02135">
    <property type="entry name" value="phoU_full"/>
    <property type="match status" value="1"/>
</dbReference>
<evidence type="ECO:0000256" key="1">
    <source>
        <dbReference type="ARBA" id="ARBA00022592"/>
    </source>
</evidence>
<comment type="caution">
    <text evidence="3">The sequence shown here is derived from an EMBL/GenBank/DDBJ whole genome shotgun (WGS) entry which is preliminary data.</text>
</comment>
<evidence type="ECO:0000313" key="3">
    <source>
        <dbReference type="EMBL" id="MFC7450468.1"/>
    </source>
</evidence>
<dbReference type="InterPro" id="IPR028366">
    <property type="entry name" value="PhoU"/>
</dbReference>
<protein>
    <submittedName>
        <fullName evidence="3">Phosphate signaling complex protein PhoU</fullName>
    </submittedName>
</protein>
<dbReference type="Proteomes" id="UP001596484">
    <property type="component" value="Unassembled WGS sequence"/>
</dbReference>
<keyword evidence="4" id="KW-1185">Reference proteome</keyword>
<evidence type="ECO:0000313" key="4">
    <source>
        <dbReference type="Proteomes" id="UP001596484"/>
    </source>
</evidence>
<keyword evidence="1" id="KW-0813">Transport</keyword>
<organism evidence="3 4">
    <name type="scientific">Rhodococcus daqingensis</name>
    <dbReference type="NCBI Taxonomy" id="2479363"/>
    <lineage>
        <taxon>Bacteria</taxon>
        <taxon>Bacillati</taxon>
        <taxon>Actinomycetota</taxon>
        <taxon>Actinomycetes</taxon>
        <taxon>Mycobacteriales</taxon>
        <taxon>Nocardiaceae</taxon>
        <taxon>Rhodococcus</taxon>
    </lineage>
</organism>
<feature type="domain" description="PhoU" evidence="2">
    <location>
        <begin position="17"/>
        <end position="104"/>
    </location>
</feature>
<dbReference type="SUPFAM" id="SSF109755">
    <property type="entry name" value="PhoU-like"/>
    <property type="match status" value="1"/>
</dbReference>
<accession>A0ABW2S3R6</accession>
<keyword evidence="1" id="KW-0592">Phosphate transport</keyword>
<dbReference type="EMBL" id="JBHTCS010000025">
    <property type="protein sequence ID" value="MFC7450468.1"/>
    <property type="molecule type" value="Genomic_DNA"/>
</dbReference>
<name>A0ABW2S3R6_9NOCA</name>
<dbReference type="PANTHER" id="PTHR42930:SF3">
    <property type="entry name" value="PHOSPHATE-SPECIFIC TRANSPORT SYSTEM ACCESSORY PROTEIN PHOU"/>
    <property type="match status" value="1"/>
</dbReference>